<proteinExistence type="predicted"/>
<evidence type="ECO:0000313" key="3">
    <source>
        <dbReference type="Proteomes" id="UP001324287"/>
    </source>
</evidence>
<protein>
    <submittedName>
        <fullName evidence="2">Uncharacterized protein</fullName>
    </submittedName>
</protein>
<dbReference type="RefSeq" id="WP_324276563.1">
    <property type="nucleotide sequence ID" value="NZ_CP141261.1"/>
</dbReference>
<reference evidence="2 3" key="1">
    <citation type="submission" date="2023-12" db="EMBL/GenBank/DDBJ databases">
        <title>Blastococcus brunescens sp. nov., an actonobacterium isolated from sandstone collected in sahara desert.</title>
        <authorList>
            <person name="Gtari M."/>
            <person name="Ghodhbane F."/>
        </authorList>
    </citation>
    <scope>NUCLEOTIDE SEQUENCE [LARGE SCALE GENOMIC DNA]</scope>
    <source>
        <strain evidence="2 3">BMG 8361</strain>
    </source>
</reference>
<sequence length="63" mass="6397">MRRPGVSGRSRPCSSPAPTSASPPLRHGGGRAGDVGDRALVAAAALTGLLSLRLLVPARRGRL</sequence>
<feature type="compositionally biased region" description="Low complexity" evidence="1">
    <location>
        <begin position="9"/>
        <end position="24"/>
    </location>
</feature>
<feature type="region of interest" description="Disordered" evidence="1">
    <location>
        <begin position="1"/>
        <end position="34"/>
    </location>
</feature>
<evidence type="ECO:0000256" key="1">
    <source>
        <dbReference type="SAM" id="MobiDB-lite"/>
    </source>
</evidence>
<keyword evidence="3" id="KW-1185">Reference proteome</keyword>
<dbReference type="EMBL" id="CP141261">
    <property type="protein sequence ID" value="WRL65239.1"/>
    <property type="molecule type" value="Genomic_DNA"/>
</dbReference>
<organism evidence="2 3">
    <name type="scientific">Blastococcus brunescens</name>
    <dbReference type="NCBI Taxonomy" id="1564165"/>
    <lineage>
        <taxon>Bacteria</taxon>
        <taxon>Bacillati</taxon>
        <taxon>Actinomycetota</taxon>
        <taxon>Actinomycetes</taxon>
        <taxon>Geodermatophilales</taxon>
        <taxon>Geodermatophilaceae</taxon>
        <taxon>Blastococcus</taxon>
    </lineage>
</organism>
<accession>A0ABZ1B771</accession>
<evidence type="ECO:0000313" key="2">
    <source>
        <dbReference type="EMBL" id="WRL65239.1"/>
    </source>
</evidence>
<gene>
    <name evidence="2" type="ORF">U6N30_06125</name>
</gene>
<dbReference type="Proteomes" id="UP001324287">
    <property type="component" value="Chromosome"/>
</dbReference>
<name>A0ABZ1B771_9ACTN</name>